<protein>
    <recommendedName>
        <fullName evidence="3">Lipoprotein</fullName>
    </recommendedName>
</protein>
<dbReference type="Proteomes" id="UP001258434">
    <property type="component" value="Unassembled WGS sequence"/>
</dbReference>
<evidence type="ECO:0008006" key="3">
    <source>
        <dbReference type="Google" id="ProtNLM"/>
    </source>
</evidence>
<organism evidence="1 2">
    <name type="scientific">Bacteroides fragilis</name>
    <dbReference type="NCBI Taxonomy" id="817"/>
    <lineage>
        <taxon>Bacteria</taxon>
        <taxon>Pseudomonadati</taxon>
        <taxon>Bacteroidota</taxon>
        <taxon>Bacteroidia</taxon>
        <taxon>Bacteroidales</taxon>
        <taxon>Bacteroidaceae</taxon>
        <taxon>Bacteroides</taxon>
    </lineage>
</organism>
<comment type="caution">
    <text evidence="1">The sequence shown here is derived from an EMBL/GenBank/DDBJ whole genome shotgun (WGS) entry which is preliminary data.</text>
</comment>
<accession>A0ABD5G1F6</accession>
<dbReference type="RefSeq" id="WP_009292923.1">
    <property type="nucleotide sequence ID" value="NZ_GL945046.1"/>
</dbReference>
<proteinExistence type="predicted"/>
<dbReference type="AlphaFoldDB" id="A0ABD5G1F6"/>
<reference evidence="2" key="1">
    <citation type="submission" date="2023-07" db="EMBL/GenBank/DDBJ databases">
        <title>A gut symbiont ubiquitin homologue binds and inactivates peptidyl-prolyl isomerase to mediate the interbacterial arms race in the human gut.</title>
        <authorList>
            <person name="Jiang K."/>
            <person name="Li W."/>
            <person name="Tong M."/>
            <person name="Xu J."/>
            <person name="Chen Z."/>
            <person name="Yang Y."/>
            <person name="Zang Y."/>
            <person name="Jiao X."/>
            <person name="Liu C."/>
            <person name="Lim B."/>
            <person name="Jiang X."/>
            <person name="Wang J."/>
            <person name="Wu D."/>
            <person name="Wang M."/>
            <person name="Liu S.-J."/>
            <person name="Shao F."/>
            <person name="Gao X."/>
        </authorList>
    </citation>
    <scope>NUCLEOTIDE SEQUENCE [LARGE SCALE GENOMIC DNA]</scope>
    <source>
        <strain evidence="2">GS077</strain>
    </source>
</reference>
<evidence type="ECO:0000313" key="2">
    <source>
        <dbReference type="Proteomes" id="UP001258434"/>
    </source>
</evidence>
<reference evidence="1 2" key="2">
    <citation type="submission" date="2023-08" db="EMBL/GenBank/DDBJ databases">
        <authorList>
            <person name="Du M."/>
            <person name="Liu C."/>
            <person name="Liu S.-J."/>
        </authorList>
    </citation>
    <scope>NUCLEOTIDE SEQUENCE [LARGE SCALE GENOMIC DNA]</scope>
    <source>
        <strain evidence="1 2">GS077</strain>
    </source>
</reference>
<dbReference type="PROSITE" id="PS51257">
    <property type="entry name" value="PROKAR_LIPOPROTEIN"/>
    <property type="match status" value="1"/>
</dbReference>
<dbReference type="EMBL" id="JAVFHL010000002">
    <property type="protein sequence ID" value="MDT6978087.1"/>
    <property type="molecule type" value="Genomic_DNA"/>
</dbReference>
<gene>
    <name evidence="1" type="ORF">BFGS077_003399</name>
</gene>
<sequence>MKRILFLMVAVLAITGCSKDENDSIHEPESPPFEINSSEIVGNIKYESFLYEGNYHIVAYDLSKQKKIYEIKEQAETYIDDLGYGETVEYIPQGCYILGIVKKDDADFILVSLISSMQWHPNKFILKIKGGEIVKKKCFNNDRLDEIGSLSEYHFYPETVIDWYGDNIAFYTSPRTSGYNFGVMDIDLNKAYFKSSNTTVIDYITAQNYILTSENRMVSINNNLIQCIDVSQYYPIVWETEYTTEDIKVKSAKYSLSDGYVFAEVDAVNKEGTNKKFYIKANCNSGEISK</sequence>
<evidence type="ECO:0000313" key="1">
    <source>
        <dbReference type="EMBL" id="MDT6978087.1"/>
    </source>
</evidence>
<name>A0ABD5G1F6_BACFG</name>